<dbReference type="OrthoDB" id="9813298at2"/>
<evidence type="ECO:0000256" key="2">
    <source>
        <dbReference type="ARBA" id="ARBA00010350"/>
    </source>
</evidence>
<accession>A0A1Q2M4V6</accession>
<feature type="transmembrane region" description="Helical" evidence="7">
    <location>
        <begin position="79"/>
        <end position="100"/>
    </location>
</feature>
<dbReference type="eggNOG" id="COG0670">
    <property type="taxonomic scope" value="Bacteria"/>
</dbReference>
<feature type="transmembrane region" description="Helical" evidence="7">
    <location>
        <begin position="106"/>
        <end position="126"/>
    </location>
</feature>
<evidence type="ECO:0000313" key="8">
    <source>
        <dbReference type="EMBL" id="AQQ67763.1"/>
    </source>
</evidence>
<evidence type="ECO:0000256" key="1">
    <source>
        <dbReference type="ARBA" id="ARBA00004651"/>
    </source>
</evidence>
<evidence type="ECO:0000256" key="6">
    <source>
        <dbReference type="ARBA" id="ARBA00023136"/>
    </source>
</evidence>
<keyword evidence="9" id="KW-1185">Reference proteome</keyword>
<evidence type="ECO:0000256" key="3">
    <source>
        <dbReference type="ARBA" id="ARBA00022475"/>
    </source>
</evidence>
<dbReference type="STRING" id="260552.Mag101_09010"/>
<dbReference type="InterPro" id="IPR006214">
    <property type="entry name" value="Bax_inhibitor_1-related"/>
</dbReference>
<dbReference type="RefSeq" id="WP_077403718.1">
    <property type="nucleotide sequence ID" value="NZ_CP019650.1"/>
</dbReference>
<comment type="subcellular location">
    <subcellularLocation>
        <location evidence="1">Cell membrane</location>
        <topology evidence="1">Multi-pass membrane protein</topology>
    </subcellularLocation>
</comment>
<dbReference type="Pfam" id="PF01027">
    <property type="entry name" value="Bax1-I"/>
    <property type="match status" value="1"/>
</dbReference>
<evidence type="ECO:0000313" key="9">
    <source>
        <dbReference type="Proteomes" id="UP000188219"/>
    </source>
</evidence>
<keyword evidence="6 7" id="KW-0472">Membrane</keyword>
<dbReference type="CDD" id="cd10433">
    <property type="entry name" value="YccA_like"/>
    <property type="match status" value="1"/>
</dbReference>
<dbReference type="AlphaFoldDB" id="A0A1Q2M4V6"/>
<dbReference type="PANTHER" id="PTHR23291">
    <property type="entry name" value="BAX INHIBITOR-RELATED"/>
    <property type="match status" value="1"/>
</dbReference>
<feature type="transmembrane region" description="Helical" evidence="7">
    <location>
        <begin position="24"/>
        <end position="45"/>
    </location>
</feature>
<feature type="transmembrane region" description="Helical" evidence="7">
    <location>
        <begin position="204"/>
        <end position="223"/>
    </location>
</feature>
<feature type="transmembrane region" description="Helical" evidence="7">
    <location>
        <begin position="165"/>
        <end position="184"/>
    </location>
</feature>
<feature type="transmembrane region" description="Helical" evidence="7">
    <location>
        <begin position="138"/>
        <end position="159"/>
    </location>
</feature>
<name>A0A1Q2M4V6_9GAMM</name>
<dbReference type="Proteomes" id="UP000188219">
    <property type="component" value="Chromosome"/>
</dbReference>
<evidence type="ECO:0000256" key="4">
    <source>
        <dbReference type="ARBA" id="ARBA00022692"/>
    </source>
</evidence>
<organism evidence="8 9">
    <name type="scientific">Microbulbifer agarilyticus</name>
    <dbReference type="NCBI Taxonomy" id="260552"/>
    <lineage>
        <taxon>Bacteria</taxon>
        <taxon>Pseudomonadati</taxon>
        <taxon>Pseudomonadota</taxon>
        <taxon>Gammaproteobacteria</taxon>
        <taxon>Cellvibrionales</taxon>
        <taxon>Microbulbiferaceae</taxon>
        <taxon>Microbulbifer</taxon>
    </lineage>
</organism>
<dbReference type="GO" id="GO:0005886">
    <property type="term" value="C:plasma membrane"/>
    <property type="evidence" value="ECO:0007669"/>
    <property type="project" value="UniProtKB-SubCell"/>
</dbReference>
<protein>
    <submittedName>
        <fullName evidence="8">BAX inhibitor protein</fullName>
    </submittedName>
</protein>
<gene>
    <name evidence="8" type="ORF">Mag101_09010</name>
</gene>
<dbReference type="EMBL" id="CP019650">
    <property type="protein sequence ID" value="AQQ67763.1"/>
    <property type="molecule type" value="Genomic_DNA"/>
</dbReference>
<dbReference type="KEGG" id="maga:Mag101_09010"/>
<comment type="similarity">
    <text evidence="2 7">Belongs to the BI1 family.</text>
</comment>
<evidence type="ECO:0000256" key="5">
    <source>
        <dbReference type="ARBA" id="ARBA00022989"/>
    </source>
</evidence>
<proteinExistence type="inferred from homology"/>
<feature type="transmembrane region" description="Helical" evidence="7">
    <location>
        <begin position="51"/>
        <end position="67"/>
    </location>
</feature>
<dbReference type="PANTHER" id="PTHR23291:SF115">
    <property type="entry name" value="MODULATOR OF FTSH PROTEASE YCCA"/>
    <property type="match status" value="1"/>
</dbReference>
<keyword evidence="3" id="KW-1003">Cell membrane</keyword>
<sequence>MQPEVYTQSRAVDRLESAKVLRNTYALLAMTVLFSAVTAGVSMAIEMTRGVGIMCSLGALALIWLVLPRTANSSAGIGVVFAFTGLLGASLGPILNFYVSSGSGQVIMQALGTTALIFFALSAYVLTTRKDFSFMGGFLFVGLIAVLVCAIGMMIASFFGVYMPLASVALSGVIALLFSGFILYDTSRIVNGGETNYIMATTSLYLNILNLFTSLLHIIGFASDD</sequence>
<keyword evidence="5 7" id="KW-1133">Transmembrane helix</keyword>
<reference evidence="8" key="1">
    <citation type="submission" date="2017-02" db="EMBL/GenBank/DDBJ databases">
        <title>Genome of Microbulbifer agarilyticus GP101.</title>
        <authorList>
            <person name="Jung J."/>
            <person name="Bae S.S."/>
            <person name="Baek K."/>
        </authorList>
    </citation>
    <scope>NUCLEOTIDE SEQUENCE [LARGE SCALE GENOMIC DNA]</scope>
    <source>
        <strain evidence="8">GP101</strain>
    </source>
</reference>
<keyword evidence="4 7" id="KW-0812">Transmembrane</keyword>
<evidence type="ECO:0000256" key="7">
    <source>
        <dbReference type="RuleBase" id="RU004379"/>
    </source>
</evidence>